<keyword evidence="3" id="KW-1185">Reference proteome</keyword>
<sequence>MSEASSKTRAVTCIMLHTQGCSAAGGAASGLQERPRQNVAKQKDVSDVGERGEGERAEGSRSRADGAVRAACPARTIRGSPFPLSCLSFSPLHSHSPILPLLISLVLSLSRSRSRSPSRFHLLSLP</sequence>
<protein>
    <submittedName>
        <fullName evidence="2">Uncharacterized protein</fullName>
    </submittedName>
</protein>
<dbReference type="AlphaFoldDB" id="A0A4Q9PMH1"/>
<reference evidence="2 3" key="1">
    <citation type="submission" date="2019-01" db="EMBL/GenBank/DDBJ databases">
        <title>Draft genome sequences of three monokaryotic isolates of the white-rot basidiomycete fungus Dichomitus squalens.</title>
        <authorList>
            <consortium name="DOE Joint Genome Institute"/>
            <person name="Lopez S.C."/>
            <person name="Andreopoulos B."/>
            <person name="Pangilinan J."/>
            <person name="Lipzen A."/>
            <person name="Riley R."/>
            <person name="Ahrendt S."/>
            <person name="Ng V."/>
            <person name="Barry K."/>
            <person name="Daum C."/>
            <person name="Grigoriev I.V."/>
            <person name="Hilden K.S."/>
            <person name="Makela M.R."/>
            <person name="de Vries R.P."/>
        </authorList>
    </citation>
    <scope>NUCLEOTIDE SEQUENCE [LARGE SCALE GENOMIC DNA]</scope>
    <source>
        <strain evidence="2 3">CBS 464.89</strain>
    </source>
</reference>
<accession>A0A4Q9PMH1</accession>
<dbReference type="Proteomes" id="UP000292082">
    <property type="component" value="Unassembled WGS sequence"/>
</dbReference>
<evidence type="ECO:0000256" key="1">
    <source>
        <dbReference type="SAM" id="MobiDB-lite"/>
    </source>
</evidence>
<dbReference type="EMBL" id="ML145168">
    <property type="protein sequence ID" value="TBU55430.1"/>
    <property type="molecule type" value="Genomic_DNA"/>
</dbReference>
<evidence type="ECO:0000313" key="3">
    <source>
        <dbReference type="Proteomes" id="UP000292082"/>
    </source>
</evidence>
<feature type="region of interest" description="Disordered" evidence="1">
    <location>
        <begin position="25"/>
        <end position="67"/>
    </location>
</feature>
<evidence type="ECO:0000313" key="2">
    <source>
        <dbReference type="EMBL" id="TBU55430.1"/>
    </source>
</evidence>
<organism evidence="2 3">
    <name type="scientific">Dichomitus squalens</name>
    <dbReference type="NCBI Taxonomy" id="114155"/>
    <lineage>
        <taxon>Eukaryota</taxon>
        <taxon>Fungi</taxon>
        <taxon>Dikarya</taxon>
        <taxon>Basidiomycota</taxon>
        <taxon>Agaricomycotina</taxon>
        <taxon>Agaricomycetes</taxon>
        <taxon>Polyporales</taxon>
        <taxon>Polyporaceae</taxon>
        <taxon>Dichomitus</taxon>
    </lineage>
</organism>
<gene>
    <name evidence="2" type="ORF">BD310DRAFT_684392</name>
</gene>
<name>A0A4Q9PMH1_9APHY</name>
<proteinExistence type="predicted"/>
<feature type="compositionally biased region" description="Basic and acidic residues" evidence="1">
    <location>
        <begin position="33"/>
        <end position="66"/>
    </location>
</feature>